<dbReference type="FunFam" id="3.30.70.870:FF:000003">
    <property type="entry name" value="GTP-binding protein TypA"/>
    <property type="match status" value="1"/>
</dbReference>
<keyword evidence="3" id="KW-0699">rRNA-binding</keyword>
<keyword evidence="2 3" id="KW-0342">GTP-binding</keyword>
<organism evidence="5 6">
    <name type="scientific">Rhodobacter capsulatus</name>
    <name type="common">Rhodopseudomonas capsulata</name>
    <dbReference type="NCBI Taxonomy" id="1061"/>
    <lineage>
        <taxon>Bacteria</taxon>
        <taxon>Pseudomonadati</taxon>
        <taxon>Pseudomonadota</taxon>
        <taxon>Alphaproteobacteria</taxon>
        <taxon>Rhodobacterales</taxon>
        <taxon>Rhodobacter group</taxon>
        <taxon>Rhodobacter</taxon>
    </lineage>
</organism>
<comment type="subcellular location">
    <subcellularLocation>
        <location evidence="3">Cytoplasm</location>
    </subcellularLocation>
    <text evidence="3">Binds to ribosomes.</text>
</comment>
<dbReference type="OrthoDB" id="9802948at2"/>
<dbReference type="InterPro" id="IPR047043">
    <property type="entry name" value="BipA_III"/>
</dbReference>
<dbReference type="PANTHER" id="PTHR42908:SF8">
    <property type="entry name" value="TR-TYPE G DOMAIN-CONTAINING PROTEIN"/>
    <property type="match status" value="1"/>
</dbReference>
<dbReference type="Gene3D" id="2.40.50.250">
    <property type="entry name" value="bipa protein"/>
    <property type="match status" value="1"/>
</dbReference>
<dbReference type="InterPro" id="IPR047042">
    <property type="entry name" value="BipA_II"/>
</dbReference>
<gene>
    <name evidence="5" type="primary">typA</name>
    <name evidence="3" type="synonym">bipA</name>
    <name evidence="5" type="ORF">FBT96_06675</name>
</gene>
<dbReference type="InterPro" id="IPR005225">
    <property type="entry name" value="Small_GTP-bd"/>
</dbReference>
<dbReference type="SMART" id="SM00838">
    <property type="entry name" value="EFG_C"/>
    <property type="match status" value="1"/>
</dbReference>
<dbReference type="Gene3D" id="3.40.50.300">
    <property type="entry name" value="P-loop containing nucleotide triphosphate hydrolases"/>
    <property type="match status" value="1"/>
</dbReference>
<dbReference type="CDD" id="cd03710">
    <property type="entry name" value="BipA_TypA_C"/>
    <property type="match status" value="1"/>
</dbReference>
<feature type="binding site" evidence="3">
    <location>
        <begin position="13"/>
        <end position="18"/>
    </location>
    <ligand>
        <name>GTP</name>
        <dbReference type="ChEBI" id="CHEBI:37565"/>
    </ligand>
</feature>
<dbReference type="HAMAP" id="MF_00849">
    <property type="entry name" value="BipA"/>
    <property type="match status" value="1"/>
</dbReference>
<dbReference type="RefSeq" id="WP_136905538.1">
    <property type="nucleotide sequence ID" value="NZ_SWJZ01000021.1"/>
</dbReference>
<dbReference type="Gene3D" id="3.30.70.870">
    <property type="entry name" value="Elongation Factor G (Translational Gtpase), domain 3"/>
    <property type="match status" value="1"/>
</dbReference>
<dbReference type="Pfam" id="PF00679">
    <property type="entry name" value="EFG_C"/>
    <property type="match status" value="1"/>
</dbReference>
<keyword evidence="3" id="KW-0694">RNA-binding</keyword>
<evidence type="ECO:0000259" key="4">
    <source>
        <dbReference type="PROSITE" id="PS51722"/>
    </source>
</evidence>
<dbReference type="GO" id="GO:0005525">
    <property type="term" value="F:GTP binding"/>
    <property type="evidence" value="ECO:0007669"/>
    <property type="project" value="UniProtKB-UniRule"/>
</dbReference>
<keyword evidence="3" id="KW-0378">Hydrolase</keyword>
<dbReference type="GO" id="GO:0003924">
    <property type="term" value="F:GTPase activity"/>
    <property type="evidence" value="ECO:0007669"/>
    <property type="project" value="UniProtKB-UniRule"/>
</dbReference>
<comment type="caution">
    <text evidence="5">The sequence shown here is derived from an EMBL/GenBank/DDBJ whole genome shotgun (WGS) entry which is preliminary data.</text>
</comment>
<dbReference type="EC" id="3.6.5.-" evidence="3"/>
<dbReference type="PANTHER" id="PTHR42908">
    <property type="entry name" value="TRANSLATION ELONGATION FACTOR-RELATED"/>
    <property type="match status" value="1"/>
</dbReference>
<dbReference type="CDD" id="cd03691">
    <property type="entry name" value="BipA_TypA_II"/>
    <property type="match status" value="1"/>
</dbReference>
<dbReference type="Proteomes" id="UP000310597">
    <property type="component" value="Unassembled WGS sequence"/>
</dbReference>
<dbReference type="PROSITE" id="PS00301">
    <property type="entry name" value="G_TR_1"/>
    <property type="match status" value="1"/>
</dbReference>
<dbReference type="AlphaFoldDB" id="A0A4U1JV97"/>
<dbReference type="GO" id="GO:0097216">
    <property type="term" value="F:guanosine tetraphosphate binding"/>
    <property type="evidence" value="ECO:0007669"/>
    <property type="project" value="UniProtKB-ARBA"/>
</dbReference>
<comment type="function">
    <text evidence="3">A 50S ribosomal subunit assembly protein with GTPase activity, required for 50S subunit assembly at low temperatures, may also play a role in translation. Binds GTP and analogs. Binds the 70S ribosome between the 30S and 50S subunits, in a similar position as ribosome-bound EF-G; it contacts a number of ribosomal proteins, both rRNAs and the A-site tRNA.</text>
</comment>
<dbReference type="GO" id="GO:0000027">
    <property type="term" value="P:ribosomal large subunit assembly"/>
    <property type="evidence" value="ECO:0007669"/>
    <property type="project" value="UniProtKB-UniRule"/>
</dbReference>
<dbReference type="SUPFAM" id="SSF54980">
    <property type="entry name" value="EF-G C-terminal domain-like"/>
    <property type="match status" value="2"/>
</dbReference>
<dbReference type="EMBL" id="SWJZ01000021">
    <property type="protein sequence ID" value="TKD22269.1"/>
    <property type="molecule type" value="Genomic_DNA"/>
</dbReference>
<sequence>MDIRNIAIIAHVDHGKTTLVDKLLGQSGSFRENQAVAERAMDSNDIERERGITILAKCTSVEWKGTRINIVDTPGHADFGGEVERILSMVDGVCLLVDAAEGPMPQTKFVTSKALALGLKPIVVLNKVDKPAAEPDRALNEVFDLFANLGASDEQLDFPHVYASGIGGWADRELDGPRQDLSALFDLILEHVEPPKQEFRADEPFQMLATTLSADPFIGRILTGRVEAGRLKVGDTLKALSRTGERIEQFRCTKILAFRGLTQQPIDLAEAGDIVTIAGMTKATVADTLCALEIETAIPSQPIDPPTISVTFGINDSPLAGRDGTKVQSRVIRERLMKEAETNVAIRVEDTPGGDAFVVSGRGELQMGVLIENMRREGFELSISRPRVIFREENNERLEPIEEVIVDVDDEYSGAVIEKLTGPRKGDLVEMRPAGHGKTRIVAHVPSRGLIGYQGEFMTDTRGNGVLNRIFHGWAPYKGPIQGRRQGVLISMENGVSVAYALWNLEERGKLFIGAQEQIYEGMIIGEHSRDNDLEVNPLKGKKLTNVRASGTDEAVRLTPPVRMSLEEAIAYIDDDELVEVTPKIVRLRKRLLDPHERKRASRSE</sequence>
<dbReference type="Gene3D" id="2.40.30.10">
    <property type="entry name" value="Translation factors"/>
    <property type="match status" value="1"/>
</dbReference>
<dbReference type="InterPro" id="IPR035647">
    <property type="entry name" value="EFG_III/V"/>
</dbReference>
<accession>A0A4U1JV97</accession>
<dbReference type="Gene3D" id="3.30.70.240">
    <property type="match status" value="1"/>
</dbReference>
<dbReference type="InterPro" id="IPR035651">
    <property type="entry name" value="BipA_V"/>
</dbReference>
<evidence type="ECO:0000256" key="3">
    <source>
        <dbReference type="HAMAP-Rule" id="MF_00849"/>
    </source>
</evidence>
<dbReference type="InterPro" id="IPR047041">
    <property type="entry name" value="BipA_GTP-bd_dom"/>
</dbReference>
<evidence type="ECO:0000256" key="1">
    <source>
        <dbReference type="ARBA" id="ARBA00022741"/>
    </source>
</evidence>
<dbReference type="GO" id="GO:0043022">
    <property type="term" value="F:ribosome binding"/>
    <property type="evidence" value="ECO:0007669"/>
    <property type="project" value="UniProtKB-UniRule"/>
</dbReference>
<dbReference type="CDD" id="cd16263">
    <property type="entry name" value="BipA_III"/>
    <property type="match status" value="1"/>
</dbReference>
<comment type="catalytic activity">
    <reaction evidence="3">
        <text>GTP + H2O = GDP + phosphate + H(+)</text>
        <dbReference type="Rhea" id="RHEA:19669"/>
        <dbReference type="ChEBI" id="CHEBI:15377"/>
        <dbReference type="ChEBI" id="CHEBI:15378"/>
        <dbReference type="ChEBI" id="CHEBI:37565"/>
        <dbReference type="ChEBI" id="CHEBI:43474"/>
        <dbReference type="ChEBI" id="CHEBI:58189"/>
    </reaction>
</comment>
<dbReference type="GO" id="GO:1990904">
    <property type="term" value="C:ribonucleoprotein complex"/>
    <property type="evidence" value="ECO:0007669"/>
    <property type="project" value="TreeGrafter"/>
</dbReference>
<dbReference type="PROSITE" id="PS51722">
    <property type="entry name" value="G_TR_2"/>
    <property type="match status" value="1"/>
</dbReference>
<dbReference type="Pfam" id="PF03144">
    <property type="entry name" value="GTP_EFTU_D2"/>
    <property type="match status" value="1"/>
</dbReference>
<dbReference type="CDD" id="cd01891">
    <property type="entry name" value="TypA_BipA"/>
    <property type="match status" value="1"/>
</dbReference>
<dbReference type="FunFam" id="3.30.70.240:FF:000002">
    <property type="entry name" value="GTP-binding protein TypA"/>
    <property type="match status" value="1"/>
</dbReference>
<comment type="subunit">
    <text evidence="3">Monomer.</text>
</comment>
<dbReference type="InterPro" id="IPR048876">
    <property type="entry name" value="BipA_C"/>
</dbReference>
<dbReference type="InterPro" id="IPR000640">
    <property type="entry name" value="EFG_V-like"/>
</dbReference>
<dbReference type="InterPro" id="IPR042116">
    <property type="entry name" value="TypA/BipA_C"/>
</dbReference>
<dbReference type="InterPro" id="IPR009000">
    <property type="entry name" value="Transl_B-barrel_sf"/>
</dbReference>
<dbReference type="PRINTS" id="PR00315">
    <property type="entry name" value="ELONGATNFCT"/>
</dbReference>
<dbReference type="SUPFAM" id="SSF52540">
    <property type="entry name" value="P-loop containing nucleoside triphosphate hydrolases"/>
    <property type="match status" value="1"/>
</dbReference>
<proteinExistence type="inferred from homology"/>
<dbReference type="InterPro" id="IPR000795">
    <property type="entry name" value="T_Tr_GTP-bd_dom"/>
</dbReference>
<feature type="domain" description="Tr-type G" evidence="4">
    <location>
        <begin position="1"/>
        <end position="196"/>
    </location>
</feature>
<dbReference type="InterPro" id="IPR006298">
    <property type="entry name" value="BipA"/>
</dbReference>
<name>A0A4U1JV97_RHOCA</name>
<reference evidence="5 6" key="1">
    <citation type="submission" date="2019-04" db="EMBL/GenBank/DDBJ databases">
        <title>Draft Whole-Genome sequence of the purple photosynthetic bacterium Rhodobacter capsulatus SP108 with an indigenous class A beta-lactamase.</title>
        <authorList>
            <person name="Robertson S."/>
            <person name="Meyer T.E."/>
            <person name="Kyndt J.A."/>
        </authorList>
    </citation>
    <scope>NUCLEOTIDE SEQUENCE [LARGE SCALE GENOMIC DNA]</scope>
    <source>
        <strain evidence="5 6">SP108</strain>
    </source>
</reference>
<protein>
    <recommendedName>
        <fullName evidence="3">Large ribosomal subunit assembly factor BipA</fullName>
        <ecNumber evidence="3">3.6.5.-</ecNumber>
    </recommendedName>
    <alternativeName>
        <fullName evidence="3">GTP-binding protein BipA</fullName>
    </alternativeName>
</protein>
<dbReference type="GO" id="GO:0019843">
    <property type="term" value="F:rRNA binding"/>
    <property type="evidence" value="ECO:0007669"/>
    <property type="project" value="UniProtKB-KW"/>
</dbReference>
<keyword evidence="3" id="KW-0690">Ribosome biogenesis</keyword>
<keyword evidence="3" id="KW-0820">tRNA-binding</keyword>
<dbReference type="InterPro" id="IPR004161">
    <property type="entry name" value="EFTu-like_2"/>
</dbReference>
<dbReference type="InterPro" id="IPR031157">
    <property type="entry name" value="G_TR_CS"/>
</dbReference>
<comment type="similarity">
    <text evidence="3">Belongs to the TRAFAC class translation factor GTPase superfamily. Classic translation factor GTPase family. BipA subfamily.</text>
</comment>
<dbReference type="SUPFAM" id="SSF50447">
    <property type="entry name" value="Translation proteins"/>
    <property type="match status" value="1"/>
</dbReference>
<dbReference type="NCBIfam" id="TIGR01394">
    <property type="entry name" value="TypA_BipA"/>
    <property type="match status" value="1"/>
</dbReference>
<evidence type="ECO:0000256" key="2">
    <source>
        <dbReference type="ARBA" id="ARBA00023134"/>
    </source>
</evidence>
<dbReference type="Pfam" id="PF00009">
    <property type="entry name" value="GTP_EFTU"/>
    <property type="match status" value="1"/>
</dbReference>
<feature type="binding site" evidence="3">
    <location>
        <begin position="126"/>
        <end position="129"/>
    </location>
    <ligand>
        <name>GTP</name>
        <dbReference type="ChEBI" id="CHEBI:37565"/>
    </ligand>
</feature>
<keyword evidence="1 3" id="KW-0547">Nucleotide-binding</keyword>
<dbReference type="NCBIfam" id="TIGR00231">
    <property type="entry name" value="small_GTP"/>
    <property type="match status" value="1"/>
</dbReference>
<dbReference type="Pfam" id="PF21018">
    <property type="entry name" value="BipA_C"/>
    <property type="match status" value="1"/>
</dbReference>
<dbReference type="FunFam" id="3.40.50.300:FF:000055">
    <property type="entry name" value="GTP-binding protein TypA"/>
    <property type="match status" value="1"/>
</dbReference>
<dbReference type="FunFam" id="2.40.50.250:FF:000001">
    <property type="entry name" value="GTP-binding protein TypA"/>
    <property type="match status" value="1"/>
</dbReference>
<dbReference type="GO" id="GO:0000049">
    <property type="term" value="F:tRNA binding"/>
    <property type="evidence" value="ECO:0007669"/>
    <property type="project" value="UniProtKB-KW"/>
</dbReference>
<keyword evidence="3" id="KW-0963">Cytoplasm</keyword>
<evidence type="ECO:0000313" key="6">
    <source>
        <dbReference type="Proteomes" id="UP000310597"/>
    </source>
</evidence>
<dbReference type="GO" id="GO:0005829">
    <property type="term" value="C:cytosol"/>
    <property type="evidence" value="ECO:0007669"/>
    <property type="project" value="TreeGrafter"/>
</dbReference>
<dbReference type="InterPro" id="IPR027417">
    <property type="entry name" value="P-loop_NTPase"/>
</dbReference>
<evidence type="ECO:0000313" key="5">
    <source>
        <dbReference type="EMBL" id="TKD22269.1"/>
    </source>
</evidence>